<keyword evidence="5" id="KW-1185">Reference proteome</keyword>
<name>A0A1B1APY4_9ACTN</name>
<dbReference type="EMBL" id="CP016279">
    <property type="protein sequence ID" value="ANP48604.1"/>
    <property type="molecule type" value="Genomic_DNA"/>
</dbReference>
<dbReference type="RefSeq" id="WP_067299584.1">
    <property type="nucleotide sequence ID" value="NZ_CP016279.1"/>
</dbReference>
<evidence type="ECO:0000313" key="3">
    <source>
        <dbReference type="EMBL" id="MBP2054508.1"/>
    </source>
</evidence>
<evidence type="ECO:0008006" key="6">
    <source>
        <dbReference type="Google" id="ProtNLM"/>
    </source>
</evidence>
<keyword evidence="1" id="KW-0472">Membrane</keyword>
<dbReference type="STRING" id="68214.AVL59_02595"/>
<sequence>MLHRGIKFVHAAVLAFSAVLAFLFVRGLDEDGVLGSSALVWVFDSGNSTTGGQVAQDIESFSARHGFAVAREVPDLRDPDSHRHLYLAAGKRSDAASWLDEGYPEFSRNFRTDVHPISEIGQRDPRGYYYVFGSSADADALLAEFTRLGLQAGVSHPFSYSELATAYKGGALYWSFWVVALAAVTMCGASVLLNAKAYGVLRLQGMSFTDLLLRDLRQLAVFWSISLGAVAAAAVAFLGFYNGFARLGLFAAVAAVLAGLLVLMTLAAHAAVLALTGKVEVLRALRGELPARAATASAYLVRVPAMLLALGIAVDVAHAGQNVLARQASQTAYAKAGDAVTIRLNGSLRGETKQVIKELGPWLRRADRAGKVVVAGRRDLQSIAPTSHLPTGEVLFVNETFLRKQPVLDPAGRRYGPAPRDGKAPGTHAVRLIVPQSLSARTPAIATAVRGVLDVGSRRHIRVEAFRSRNGQRVFAYNPGSEIYNAAHAPEEDRSLVHDPVVVVIPNGSDVIDDDLYTAFASQEGIVFPDPADVLSAVDGKGPGKLSTYVAAVRPVAENSALKRRDAVRELRLDLFNLVVAVAVLLIAGVGVCIIYSRKNAQAIFVQHISGWRYATTHRFILAVEAALAVVLATRVPFENWLHNRKYREFADAGIPAPYPPAHLTAVDVGVIAGLVTVELGAVLVTLAVFHRRIVKEGATEA</sequence>
<dbReference type="AlphaFoldDB" id="A0A1B1APY4"/>
<evidence type="ECO:0000313" key="2">
    <source>
        <dbReference type="EMBL" id="ANP48604.1"/>
    </source>
</evidence>
<accession>A0A1B1APY4</accession>
<feature type="transmembrane region" description="Helical" evidence="1">
    <location>
        <begin position="216"/>
        <end position="241"/>
    </location>
</feature>
<dbReference type="Proteomes" id="UP001519309">
    <property type="component" value="Unassembled WGS sequence"/>
</dbReference>
<dbReference type="OrthoDB" id="5125523at2"/>
<evidence type="ECO:0000256" key="1">
    <source>
        <dbReference type="SAM" id="Phobius"/>
    </source>
</evidence>
<feature type="transmembrane region" description="Helical" evidence="1">
    <location>
        <begin position="575"/>
        <end position="596"/>
    </location>
</feature>
<dbReference type="Proteomes" id="UP000092659">
    <property type="component" value="Chromosome"/>
</dbReference>
<feature type="transmembrane region" description="Helical" evidence="1">
    <location>
        <begin position="247"/>
        <end position="275"/>
    </location>
</feature>
<proteinExistence type="predicted"/>
<gene>
    <name evidence="2" type="ORF">AVL59_02595</name>
    <name evidence="3" type="ORF">J2Z21_007517</name>
</gene>
<feature type="transmembrane region" description="Helical" evidence="1">
    <location>
        <begin position="171"/>
        <end position="195"/>
    </location>
</feature>
<keyword evidence="1" id="KW-0812">Transmembrane</keyword>
<feature type="transmembrane region" description="Helical" evidence="1">
    <location>
        <begin position="669"/>
        <end position="690"/>
    </location>
</feature>
<evidence type="ECO:0000313" key="4">
    <source>
        <dbReference type="Proteomes" id="UP000092659"/>
    </source>
</evidence>
<dbReference type="KEGG" id="sgs:AVL59_02595"/>
<organism evidence="2 4">
    <name type="scientific">Streptomyces griseochromogenes</name>
    <dbReference type="NCBI Taxonomy" id="68214"/>
    <lineage>
        <taxon>Bacteria</taxon>
        <taxon>Bacillati</taxon>
        <taxon>Actinomycetota</taxon>
        <taxon>Actinomycetes</taxon>
        <taxon>Kitasatosporales</taxon>
        <taxon>Streptomycetaceae</taxon>
        <taxon>Streptomyces</taxon>
    </lineage>
</organism>
<dbReference type="EMBL" id="JAGGLP010000022">
    <property type="protein sequence ID" value="MBP2054508.1"/>
    <property type="molecule type" value="Genomic_DNA"/>
</dbReference>
<reference evidence="3 5" key="2">
    <citation type="submission" date="2021-03" db="EMBL/GenBank/DDBJ databases">
        <title>Genomic Encyclopedia of Type Strains, Phase IV (KMG-IV): sequencing the most valuable type-strain genomes for metagenomic binning, comparative biology and taxonomic classification.</title>
        <authorList>
            <person name="Goeker M."/>
        </authorList>
    </citation>
    <scope>NUCLEOTIDE SEQUENCE [LARGE SCALE GENOMIC DNA]</scope>
    <source>
        <strain evidence="3 5">DSM 40499</strain>
    </source>
</reference>
<keyword evidence="1" id="KW-1133">Transmembrane helix</keyword>
<evidence type="ECO:0000313" key="5">
    <source>
        <dbReference type="Proteomes" id="UP001519309"/>
    </source>
</evidence>
<protein>
    <recommendedName>
        <fullName evidence="6">DUF1430 domain-containing protein</fullName>
    </recommendedName>
</protein>
<reference evidence="2 4" key="1">
    <citation type="submission" date="2016-06" db="EMBL/GenBank/DDBJ databases">
        <title>Complete genome sequence of Streptomyces griseochromogenes ATCC 14511, the Blasticidin S producer.</title>
        <authorList>
            <person name="Wu L."/>
        </authorList>
    </citation>
    <scope>NUCLEOTIDE SEQUENCE [LARGE SCALE GENOMIC DNA]</scope>
    <source>
        <strain evidence="2 4">ATCC 14511</strain>
    </source>
</reference>